<dbReference type="Pfam" id="PF00953">
    <property type="entry name" value="Glycos_transf_4"/>
    <property type="match status" value="1"/>
</dbReference>
<dbReference type="GO" id="GO:0046872">
    <property type="term" value="F:metal ion binding"/>
    <property type="evidence" value="ECO:0007669"/>
    <property type="project" value="UniProtKB-KW"/>
</dbReference>
<dbReference type="GO" id="GO:0071555">
    <property type="term" value="P:cell wall organization"/>
    <property type="evidence" value="ECO:0007669"/>
    <property type="project" value="TreeGrafter"/>
</dbReference>
<feature type="transmembrane region" description="Helical" evidence="8">
    <location>
        <begin position="51"/>
        <end position="69"/>
    </location>
</feature>
<keyword evidence="7" id="KW-0479">Metal-binding</keyword>
<name>A0AAX3DYG5_RHOPL</name>
<dbReference type="PANTHER" id="PTHR22926">
    <property type="entry name" value="PHOSPHO-N-ACETYLMURAMOYL-PENTAPEPTIDE-TRANSFERASE"/>
    <property type="match status" value="1"/>
</dbReference>
<feature type="transmembrane region" description="Helical" evidence="8">
    <location>
        <begin position="6"/>
        <end position="30"/>
    </location>
</feature>
<dbReference type="GO" id="GO:0009103">
    <property type="term" value="P:lipopolysaccharide biosynthetic process"/>
    <property type="evidence" value="ECO:0007669"/>
    <property type="project" value="TreeGrafter"/>
</dbReference>
<evidence type="ECO:0000256" key="6">
    <source>
        <dbReference type="ARBA" id="ARBA00023136"/>
    </source>
</evidence>
<keyword evidence="2" id="KW-1003">Cell membrane</keyword>
<dbReference type="Proteomes" id="UP001163166">
    <property type="component" value="Chromosome"/>
</dbReference>
<dbReference type="GO" id="GO:0005886">
    <property type="term" value="C:plasma membrane"/>
    <property type="evidence" value="ECO:0007669"/>
    <property type="project" value="UniProtKB-SubCell"/>
</dbReference>
<keyword evidence="4 8" id="KW-0812">Transmembrane</keyword>
<dbReference type="EMBL" id="CP076676">
    <property type="protein sequence ID" value="UYO38972.1"/>
    <property type="molecule type" value="Genomic_DNA"/>
</dbReference>
<feature type="transmembrane region" description="Helical" evidence="8">
    <location>
        <begin position="184"/>
        <end position="201"/>
    </location>
</feature>
<sequence>MGTSLVTLFVFVSAAVGCAALTWALMPLLARYALARPNARSSHKIPTPQGAGIAVIVATLVVTALALGLTAPTLLALLPLFAATVVIAIVGAVDDIRPIPVLPRFALQALCVGAVVLTLPFDEQIIPTLPLWLERTALLIGGLWFVNLVNFMDGLDWMTAAEGVPVTAALAVFGLLGALTQSPMLIAAALGGALLGFAPFNRPGAAKVFLGDVGSLPIGLLLGWCLLQLALQGHVTAALLLPLYYLADSTLTLLRRMLRREPFWLAHRSHFYQRATDNGFSVREVTRLVFLTNLALALLAGLSIALKSIAADGALLAVGAAVVAALLMRFARRKA</sequence>
<keyword evidence="7" id="KW-0460">Magnesium</keyword>
<proteinExistence type="predicted"/>
<evidence type="ECO:0000256" key="3">
    <source>
        <dbReference type="ARBA" id="ARBA00022679"/>
    </source>
</evidence>
<dbReference type="AlphaFoldDB" id="A0AAX3DYG5"/>
<comment type="subcellular location">
    <subcellularLocation>
        <location evidence="1">Cell membrane</location>
        <topology evidence="1">Multi-pass membrane protein</topology>
    </subcellularLocation>
</comment>
<dbReference type="InterPro" id="IPR000715">
    <property type="entry name" value="Glycosyl_transferase_4"/>
</dbReference>
<protein>
    <submittedName>
        <fullName evidence="9">Glycosyl transferase</fullName>
    </submittedName>
</protein>
<comment type="cofactor">
    <cofactor evidence="7">
        <name>Mg(2+)</name>
        <dbReference type="ChEBI" id="CHEBI:18420"/>
    </cofactor>
</comment>
<gene>
    <name evidence="9" type="ORF">KQX62_19955</name>
</gene>
<feature type="binding site" evidence="7">
    <location>
        <position position="150"/>
    </location>
    <ligand>
        <name>Mg(2+)</name>
        <dbReference type="ChEBI" id="CHEBI:18420"/>
    </ligand>
</feature>
<organism evidence="9 10">
    <name type="scientific">Rhodopseudomonas palustris</name>
    <dbReference type="NCBI Taxonomy" id="1076"/>
    <lineage>
        <taxon>Bacteria</taxon>
        <taxon>Pseudomonadati</taxon>
        <taxon>Pseudomonadota</taxon>
        <taxon>Alphaproteobacteria</taxon>
        <taxon>Hyphomicrobiales</taxon>
        <taxon>Nitrobacteraceae</taxon>
        <taxon>Rhodopseudomonas</taxon>
    </lineage>
</organism>
<evidence type="ECO:0000313" key="9">
    <source>
        <dbReference type="EMBL" id="UYO38972.1"/>
    </source>
</evidence>
<dbReference type="GO" id="GO:0016780">
    <property type="term" value="F:phosphotransferase activity, for other substituted phosphate groups"/>
    <property type="evidence" value="ECO:0007669"/>
    <property type="project" value="InterPro"/>
</dbReference>
<reference evidence="9" key="1">
    <citation type="journal article" date="2022" name="Biol. Control">
        <title>In silico genomic analysis of Rhodopseudomonas palustris strains revealed potential biocontrol agents and crop yield enhancers.</title>
        <authorList>
            <person name="Surachat K."/>
            <person name="Kantachote D."/>
            <person name="Deachamag P."/>
            <person name="Wonglapsuwan M."/>
        </authorList>
    </citation>
    <scope>NUCLEOTIDE SEQUENCE</scope>
    <source>
        <strain evidence="9">TLS06</strain>
    </source>
</reference>
<keyword evidence="5 8" id="KW-1133">Transmembrane helix</keyword>
<evidence type="ECO:0000256" key="4">
    <source>
        <dbReference type="ARBA" id="ARBA00022692"/>
    </source>
</evidence>
<evidence type="ECO:0000256" key="2">
    <source>
        <dbReference type="ARBA" id="ARBA00022475"/>
    </source>
</evidence>
<dbReference type="PANTHER" id="PTHR22926:SF3">
    <property type="entry name" value="UNDECAPRENYL-PHOSPHATE ALPHA-N-ACETYLGLUCOSAMINYL 1-PHOSPHATE TRANSFERASE"/>
    <property type="match status" value="1"/>
</dbReference>
<evidence type="ECO:0000256" key="5">
    <source>
        <dbReference type="ARBA" id="ARBA00022989"/>
    </source>
</evidence>
<feature type="transmembrane region" description="Helical" evidence="8">
    <location>
        <begin position="133"/>
        <end position="152"/>
    </location>
</feature>
<evidence type="ECO:0000256" key="8">
    <source>
        <dbReference type="SAM" id="Phobius"/>
    </source>
</evidence>
<keyword evidence="3 9" id="KW-0808">Transferase</keyword>
<dbReference type="GO" id="GO:0044038">
    <property type="term" value="P:cell wall macromolecule biosynthetic process"/>
    <property type="evidence" value="ECO:0007669"/>
    <property type="project" value="TreeGrafter"/>
</dbReference>
<feature type="transmembrane region" description="Helical" evidence="8">
    <location>
        <begin position="159"/>
        <end position="178"/>
    </location>
</feature>
<feature type="transmembrane region" description="Helical" evidence="8">
    <location>
        <begin position="208"/>
        <end position="229"/>
    </location>
</feature>
<feature type="transmembrane region" description="Helical" evidence="8">
    <location>
        <begin position="75"/>
        <end position="93"/>
    </location>
</feature>
<feature type="transmembrane region" description="Helical" evidence="8">
    <location>
        <begin position="313"/>
        <end position="331"/>
    </location>
</feature>
<feature type="transmembrane region" description="Helical" evidence="8">
    <location>
        <begin position="235"/>
        <end position="254"/>
    </location>
</feature>
<evidence type="ECO:0000256" key="1">
    <source>
        <dbReference type="ARBA" id="ARBA00004651"/>
    </source>
</evidence>
<dbReference type="RefSeq" id="WP_264074417.1">
    <property type="nucleotide sequence ID" value="NZ_CP076676.1"/>
</dbReference>
<evidence type="ECO:0000256" key="7">
    <source>
        <dbReference type="PIRSR" id="PIRSR600715-1"/>
    </source>
</evidence>
<accession>A0AAX3DYG5</accession>
<evidence type="ECO:0000313" key="10">
    <source>
        <dbReference type="Proteomes" id="UP001163166"/>
    </source>
</evidence>
<feature type="transmembrane region" description="Helical" evidence="8">
    <location>
        <begin position="288"/>
        <end position="307"/>
    </location>
</feature>
<keyword evidence="6 8" id="KW-0472">Membrane</keyword>
<feature type="binding site" evidence="7">
    <location>
        <position position="212"/>
    </location>
    <ligand>
        <name>Mg(2+)</name>
        <dbReference type="ChEBI" id="CHEBI:18420"/>
    </ligand>
</feature>